<dbReference type="GO" id="GO:0003677">
    <property type="term" value="F:DNA binding"/>
    <property type="evidence" value="ECO:0007669"/>
    <property type="project" value="UniProtKB-KW"/>
</dbReference>
<dbReference type="InterPro" id="IPR046335">
    <property type="entry name" value="LacI/GalR-like_sensor"/>
</dbReference>
<dbReference type="CDD" id="cd06267">
    <property type="entry name" value="PBP1_LacI_sugar_binding-like"/>
    <property type="match status" value="1"/>
</dbReference>
<evidence type="ECO:0000313" key="6">
    <source>
        <dbReference type="Proteomes" id="UP001596074"/>
    </source>
</evidence>
<keyword evidence="3" id="KW-0804">Transcription</keyword>
<dbReference type="CDD" id="cd01392">
    <property type="entry name" value="HTH_LacI"/>
    <property type="match status" value="1"/>
</dbReference>
<dbReference type="InterPro" id="IPR000843">
    <property type="entry name" value="HTH_LacI"/>
</dbReference>
<accession>A0ABW0ZS37</accession>
<proteinExistence type="predicted"/>
<dbReference type="SUPFAM" id="SSF53822">
    <property type="entry name" value="Periplasmic binding protein-like I"/>
    <property type="match status" value="1"/>
</dbReference>
<dbReference type="PROSITE" id="PS50932">
    <property type="entry name" value="HTH_LACI_2"/>
    <property type="match status" value="1"/>
</dbReference>
<evidence type="ECO:0000313" key="5">
    <source>
        <dbReference type="EMBL" id="MFC5745228.1"/>
    </source>
</evidence>
<evidence type="ECO:0000256" key="2">
    <source>
        <dbReference type="ARBA" id="ARBA00023125"/>
    </source>
</evidence>
<feature type="domain" description="HTH lacI-type" evidence="4">
    <location>
        <begin position="8"/>
        <end position="64"/>
    </location>
</feature>
<dbReference type="SMART" id="SM00354">
    <property type="entry name" value="HTH_LACI"/>
    <property type="match status" value="1"/>
</dbReference>
<keyword evidence="6" id="KW-1185">Reference proteome</keyword>
<organism evidence="5 6">
    <name type="scientific">Actinomadura rugatobispora</name>
    <dbReference type="NCBI Taxonomy" id="1994"/>
    <lineage>
        <taxon>Bacteria</taxon>
        <taxon>Bacillati</taxon>
        <taxon>Actinomycetota</taxon>
        <taxon>Actinomycetes</taxon>
        <taxon>Streptosporangiales</taxon>
        <taxon>Thermomonosporaceae</taxon>
        <taxon>Actinomadura</taxon>
    </lineage>
</organism>
<dbReference type="PANTHER" id="PTHR30146:SF138">
    <property type="entry name" value="TRANSCRIPTIONAL REGULATORY PROTEIN"/>
    <property type="match status" value="1"/>
</dbReference>
<sequence length="336" mass="35494">MDGAGRRVTAVDVARLAQVSTATVSLVVNGKARGRVSPATRERVLAAVDELGYRVDPVARELATGRRHSVALVVPDIANPYFSQLTKGVADRLGCGYRLCLIIADPSRAGLDRIVTERVDGMLAEAPAVDVIRELDGRTPLVVLDRPAPGTDHPYVGFALADGATELADHLLDLGHTRIGYLDADIGTPTFEFRRARMDERLHAAVGHGFTGPLVRSRTDIDAAAEAFTAAWDDWRAAGVTAVVCAADVHAYGVLRAAARLGVHVPGDLSVASFDDLPFSALTDPPLTTVRLSAGDLGFHAAELLLTLMQGTPAGPPPLLPATLQIRSTTTPPKTT</sequence>
<dbReference type="InterPro" id="IPR028082">
    <property type="entry name" value="Peripla_BP_I"/>
</dbReference>
<dbReference type="InterPro" id="IPR010982">
    <property type="entry name" value="Lambda_DNA-bd_dom_sf"/>
</dbReference>
<evidence type="ECO:0000259" key="4">
    <source>
        <dbReference type="PROSITE" id="PS50932"/>
    </source>
</evidence>
<dbReference type="Pfam" id="PF13377">
    <property type="entry name" value="Peripla_BP_3"/>
    <property type="match status" value="1"/>
</dbReference>
<dbReference type="Pfam" id="PF00356">
    <property type="entry name" value="LacI"/>
    <property type="match status" value="1"/>
</dbReference>
<dbReference type="PANTHER" id="PTHR30146">
    <property type="entry name" value="LACI-RELATED TRANSCRIPTIONAL REPRESSOR"/>
    <property type="match status" value="1"/>
</dbReference>
<dbReference type="Gene3D" id="1.10.260.40">
    <property type="entry name" value="lambda repressor-like DNA-binding domains"/>
    <property type="match status" value="1"/>
</dbReference>
<dbReference type="RefSeq" id="WP_378280850.1">
    <property type="nucleotide sequence ID" value="NZ_JBHSON010000006.1"/>
</dbReference>
<keyword evidence="2 5" id="KW-0238">DNA-binding</keyword>
<protein>
    <submittedName>
        <fullName evidence="5">LacI family DNA-binding transcriptional regulator</fullName>
    </submittedName>
</protein>
<evidence type="ECO:0000256" key="3">
    <source>
        <dbReference type="ARBA" id="ARBA00023163"/>
    </source>
</evidence>
<keyword evidence="1" id="KW-0805">Transcription regulation</keyword>
<dbReference type="Proteomes" id="UP001596074">
    <property type="component" value="Unassembled WGS sequence"/>
</dbReference>
<name>A0ABW0ZS37_9ACTN</name>
<dbReference type="SUPFAM" id="SSF47413">
    <property type="entry name" value="lambda repressor-like DNA-binding domains"/>
    <property type="match status" value="1"/>
</dbReference>
<evidence type="ECO:0000256" key="1">
    <source>
        <dbReference type="ARBA" id="ARBA00023015"/>
    </source>
</evidence>
<dbReference type="EMBL" id="JBHSON010000006">
    <property type="protein sequence ID" value="MFC5745228.1"/>
    <property type="molecule type" value="Genomic_DNA"/>
</dbReference>
<dbReference type="Gene3D" id="3.40.50.2300">
    <property type="match status" value="2"/>
</dbReference>
<comment type="caution">
    <text evidence="5">The sequence shown here is derived from an EMBL/GenBank/DDBJ whole genome shotgun (WGS) entry which is preliminary data.</text>
</comment>
<reference evidence="6" key="1">
    <citation type="journal article" date="2019" name="Int. J. Syst. Evol. Microbiol.">
        <title>The Global Catalogue of Microorganisms (GCM) 10K type strain sequencing project: providing services to taxonomists for standard genome sequencing and annotation.</title>
        <authorList>
            <consortium name="The Broad Institute Genomics Platform"/>
            <consortium name="The Broad Institute Genome Sequencing Center for Infectious Disease"/>
            <person name="Wu L."/>
            <person name="Ma J."/>
        </authorList>
    </citation>
    <scope>NUCLEOTIDE SEQUENCE [LARGE SCALE GENOMIC DNA]</scope>
    <source>
        <strain evidence="6">KCTC 42087</strain>
    </source>
</reference>
<gene>
    <name evidence="5" type="ORF">ACFPZN_06355</name>
</gene>